<keyword evidence="6" id="KW-0812">Transmembrane</keyword>
<dbReference type="GO" id="GO:0000030">
    <property type="term" value="F:mannosyltransferase activity"/>
    <property type="evidence" value="ECO:0007669"/>
    <property type="project" value="TreeGrafter"/>
</dbReference>
<name>A0A2B7XYU8_9EURO</name>
<protein>
    <recommendedName>
        <fullName evidence="4 11">Protein PBN1</fullName>
    </recommendedName>
</protein>
<gene>
    <name evidence="12" type="ORF">AJ79_03368</name>
</gene>
<keyword evidence="5 11" id="KW-0337">GPI-anchor biosynthesis</keyword>
<sequence length="543" mass="59709">MRQRITYIHEAQGKFDPDQLTLTDNSLSVRSLHAAREERATFGFKELPQELWQVLKQCHELHIRWSSHHTYDAVPPFASRVSPGLHVFYTPAVKGRSATLLCPLLRKVFDDGLKCEVPETSFISPPILSTRFASTSSLQFHQLLPSLAELVTYIQQKICPLLGDADTDKACIAHATSILTADSVDIDYDSISHALTVSGYWSQHPQDRWSETIRKREENAGKVEVGVLAMERARLAEELSVGGFLAVVGEDKKLQPTLFSFPARHHPLPETSTYAISFPPPTGLHPTLHLSIPRTAIIGPPSTAPPSSSCALHTYLTLPSPLFADKHQLSTSDPLFLSSHNLVALRAIAGETDLEAPDWVTERWGSNLLLELATPSPSNNDVANHEENWQITIPLHLRYLPPSPTGYRNISVTWPIVFWACTAEEGTKMGINPFDRVGMGWEGLFGARTMFYQLTPDVSGKVGVDGEGKERGVMIEQIEVPVLKLREGGEGSGSGLWGGRKGIEMGTVIVVVLGFLWVLGKLAGVVRTGGVGKGQDGEREKKE</sequence>
<dbReference type="GO" id="GO:0005789">
    <property type="term" value="C:endoplasmic reticulum membrane"/>
    <property type="evidence" value="ECO:0007669"/>
    <property type="project" value="UniProtKB-SubCell"/>
</dbReference>
<evidence type="ECO:0000256" key="8">
    <source>
        <dbReference type="ARBA" id="ARBA00022989"/>
    </source>
</evidence>
<organism evidence="12 13">
    <name type="scientific">Helicocarpus griseus UAMH5409</name>
    <dbReference type="NCBI Taxonomy" id="1447875"/>
    <lineage>
        <taxon>Eukaryota</taxon>
        <taxon>Fungi</taxon>
        <taxon>Dikarya</taxon>
        <taxon>Ascomycota</taxon>
        <taxon>Pezizomycotina</taxon>
        <taxon>Eurotiomycetes</taxon>
        <taxon>Eurotiomycetidae</taxon>
        <taxon>Onygenales</taxon>
        <taxon>Ajellomycetaceae</taxon>
        <taxon>Helicocarpus</taxon>
    </lineage>
</organism>
<reference evidence="12 13" key="1">
    <citation type="submission" date="2017-10" db="EMBL/GenBank/DDBJ databases">
        <title>Comparative genomics in systemic dimorphic fungi from Ajellomycetaceae.</title>
        <authorList>
            <person name="Munoz J.F."/>
            <person name="Mcewen J.G."/>
            <person name="Clay O.K."/>
            <person name="Cuomo C.A."/>
        </authorList>
    </citation>
    <scope>NUCLEOTIDE SEQUENCE [LARGE SCALE GENOMIC DNA]</scope>
    <source>
        <strain evidence="12 13">UAMH5409</strain>
    </source>
</reference>
<comment type="similarity">
    <text evidence="3 11">Belongs to the PIGX family.</text>
</comment>
<evidence type="ECO:0000256" key="1">
    <source>
        <dbReference type="ARBA" id="ARBA00004643"/>
    </source>
</evidence>
<accession>A0A2B7XYU8</accession>
<keyword evidence="7 11" id="KW-0256">Endoplasmic reticulum</keyword>
<evidence type="ECO:0000256" key="9">
    <source>
        <dbReference type="ARBA" id="ARBA00023136"/>
    </source>
</evidence>
<evidence type="ECO:0000313" key="13">
    <source>
        <dbReference type="Proteomes" id="UP000223968"/>
    </source>
</evidence>
<comment type="subcellular location">
    <subcellularLocation>
        <location evidence="11">Endoplasmic reticulum membrane</location>
        <topology evidence="11">Single-pass membrane protein</topology>
    </subcellularLocation>
    <subcellularLocation>
        <location evidence="1">Endoplasmic reticulum membrane</location>
        <topology evidence="1">Single-pass type III membrane protein</topology>
    </subcellularLocation>
</comment>
<evidence type="ECO:0000256" key="6">
    <source>
        <dbReference type="ARBA" id="ARBA00022692"/>
    </source>
</evidence>
<evidence type="ECO:0000313" key="12">
    <source>
        <dbReference type="EMBL" id="PGH13953.1"/>
    </source>
</evidence>
<dbReference type="InterPro" id="IPR042322">
    <property type="entry name" value="Pbn1"/>
</dbReference>
<keyword evidence="9" id="KW-0472">Membrane</keyword>
<evidence type="ECO:0000256" key="5">
    <source>
        <dbReference type="ARBA" id="ARBA00022502"/>
    </source>
</evidence>
<keyword evidence="13" id="KW-1185">Reference proteome</keyword>
<dbReference type="PANTHER" id="PTHR28533">
    <property type="entry name" value="PROTEIN PBN1"/>
    <property type="match status" value="1"/>
</dbReference>
<dbReference type="AlphaFoldDB" id="A0A2B7XYU8"/>
<dbReference type="EMBL" id="PDNB01000040">
    <property type="protein sequence ID" value="PGH13953.1"/>
    <property type="molecule type" value="Genomic_DNA"/>
</dbReference>
<evidence type="ECO:0000256" key="2">
    <source>
        <dbReference type="ARBA" id="ARBA00004687"/>
    </source>
</evidence>
<evidence type="ECO:0000256" key="11">
    <source>
        <dbReference type="RuleBase" id="RU366056"/>
    </source>
</evidence>
<evidence type="ECO:0000256" key="3">
    <source>
        <dbReference type="ARBA" id="ARBA00010345"/>
    </source>
</evidence>
<keyword evidence="10" id="KW-0325">Glycoprotein</keyword>
<dbReference type="PANTHER" id="PTHR28533:SF1">
    <property type="entry name" value="PROTEIN PBN1"/>
    <property type="match status" value="1"/>
</dbReference>
<dbReference type="STRING" id="1447875.A0A2B7XYU8"/>
<dbReference type="UniPathway" id="UPA00196"/>
<evidence type="ECO:0000256" key="10">
    <source>
        <dbReference type="ARBA" id="ARBA00023180"/>
    </source>
</evidence>
<comment type="function">
    <text evidence="11">Required for proper folding and/or the stability of a subset of proteins in the endoplasmic reticulum. Component of glycosylphosphatidylinositol-mannosyltransferase 1 which transfers the first of the 4 mannoses in the GPI-anchor precursors during GPI-anchor biosynthesis. Probably acts by stabilizing the mannosyltransferase GPI14.</text>
</comment>
<evidence type="ECO:0000256" key="4">
    <source>
        <dbReference type="ARBA" id="ARBA00020410"/>
    </source>
</evidence>
<dbReference type="GO" id="GO:0006506">
    <property type="term" value="P:GPI anchor biosynthetic process"/>
    <property type="evidence" value="ECO:0007669"/>
    <property type="project" value="UniProtKB-UniPathway"/>
</dbReference>
<dbReference type="Proteomes" id="UP000223968">
    <property type="component" value="Unassembled WGS sequence"/>
</dbReference>
<dbReference type="InterPro" id="IPR013233">
    <property type="entry name" value="PIG-X/PBN1"/>
</dbReference>
<keyword evidence="8" id="KW-1133">Transmembrane helix</keyword>
<dbReference type="Pfam" id="PF08320">
    <property type="entry name" value="PIG-X"/>
    <property type="match status" value="1"/>
</dbReference>
<dbReference type="OrthoDB" id="5546453at2759"/>
<dbReference type="GO" id="GO:1990529">
    <property type="term" value="C:glycosylphosphatidylinositol-mannosyltransferase I complex"/>
    <property type="evidence" value="ECO:0007669"/>
    <property type="project" value="TreeGrafter"/>
</dbReference>
<dbReference type="SMART" id="SM00780">
    <property type="entry name" value="PIG-X"/>
    <property type="match status" value="1"/>
</dbReference>
<evidence type="ECO:0000256" key="7">
    <source>
        <dbReference type="ARBA" id="ARBA00022824"/>
    </source>
</evidence>
<comment type="caution">
    <text evidence="12">The sequence shown here is derived from an EMBL/GenBank/DDBJ whole genome shotgun (WGS) entry which is preliminary data.</text>
</comment>
<comment type="pathway">
    <text evidence="2 11">Glycolipid biosynthesis; glycosylphosphatidylinositol-anchor biosynthesis.</text>
</comment>
<proteinExistence type="inferred from homology"/>